<feature type="repeat" description="ANK" evidence="11">
    <location>
        <begin position="379"/>
        <end position="411"/>
    </location>
</feature>
<organism evidence="15 16">
    <name type="scientific">Bacillus mesophilum</name>
    <dbReference type="NCBI Taxonomy" id="1071718"/>
    <lineage>
        <taxon>Bacteria</taxon>
        <taxon>Bacillati</taxon>
        <taxon>Bacillota</taxon>
        <taxon>Bacilli</taxon>
        <taxon>Bacillales</taxon>
        <taxon>Bacillaceae</taxon>
        <taxon>Bacillus</taxon>
    </lineage>
</organism>
<dbReference type="EMBL" id="WBOT01000013">
    <property type="protein sequence ID" value="KAB2329323.1"/>
    <property type="molecule type" value="Genomic_DNA"/>
</dbReference>
<dbReference type="Pfam" id="PF12796">
    <property type="entry name" value="Ank_2"/>
    <property type="match status" value="1"/>
</dbReference>
<keyword evidence="10 13" id="KW-0472">Membrane</keyword>
<comment type="subcellular location">
    <subcellularLocation>
        <location evidence="1">Cell membrane</location>
        <topology evidence="1">Multi-pass membrane protein</topology>
    </subcellularLocation>
</comment>
<keyword evidence="9 12" id="KW-0482">Metalloprotease</keyword>
<comment type="cofactor">
    <cofactor evidence="12">
        <name>Zn(2+)</name>
        <dbReference type="ChEBI" id="CHEBI:29105"/>
    </cofactor>
    <text evidence="12">Binds 1 zinc ion per subunit.</text>
</comment>
<feature type="domain" description="Peptidase M48" evidence="14">
    <location>
        <begin position="80"/>
        <end position="155"/>
    </location>
</feature>
<evidence type="ECO:0000259" key="14">
    <source>
        <dbReference type="Pfam" id="PF01435"/>
    </source>
</evidence>
<keyword evidence="6 12" id="KW-0378">Hydrolase</keyword>
<dbReference type="RefSeq" id="WP_151576110.1">
    <property type="nucleotide sequence ID" value="NZ_WBOT01000013.1"/>
</dbReference>
<evidence type="ECO:0000256" key="3">
    <source>
        <dbReference type="ARBA" id="ARBA00022670"/>
    </source>
</evidence>
<evidence type="ECO:0000256" key="6">
    <source>
        <dbReference type="ARBA" id="ARBA00022801"/>
    </source>
</evidence>
<keyword evidence="2" id="KW-1003">Cell membrane</keyword>
<gene>
    <name evidence="15" type="ORF">F7732_21695</name>
</gene>
<evidence type="ECO:0000256" key="10">
    <source>
        <dbReference type="ARBA" id="ARBA00023136"/>
    </source>
</evidence>
<feature type="repeat" description="ANK" evidence="11">
    <location>
        <begin position="346"/>
        <end position="378"/>
    </location>
</feature>
<keyword evidence="16" id="KW-1185">Reference proteome</keyword>
<dbReference type="InterPro" id="IPR050083">
    <property type="entry name" value="HtpX_protease"/>
</dbReference>
<evidence type="ECO:0000256" key="11">
    <source>
        <dbReference type="PROSITE-ProRule" id="PRU00023"/>
    </source>
</evidence>
<comment type="similarity">
    <text evidence="12">Belongs to the peptidase M48 family.</text>
</comment>
<accession>A0A7V7RHV3</accession>
<name>A0A7V7RHV3_9BACI</name>
<dbReference type="InterPro" id="IPR036770">
    <property type="entry name" value="Ankyrin_rpt-contain_sf"/>
</dbReference>
<sequence length="435" mass="48371">MDQSLRQQLVHPKENIYFALVLLFSILTYVLLAVSIIGIAIIVVLVLLSVFLQGLMMAGIRRNGVKLSEEQFPRLYGLAAQTAADMELKSVPDIYVMESEGVLNAFATRFFRRNMVVLYSSIFEMAERGAEKEVLFVMAHEFAHLKRNHVLVNSLILPAMWVPFLGTAYSRACEYTCDRYAAYYVQSYDAAKDALTMLAIGSSLYPKVNKEAYMKQLETESGFFVWLNEKLSTHPHLPKRLYALSRFFSSETTPVLKESKGKVVIGVIISFFVLILLSVAVWFAISQLEKLDLFSDALYEDDYSLTGEEIPVEGVTPLMDAAFNNDTTSILTLIEEGEDINAVDSEDSSVLHWAVYGDNLEAAEVLLQAGANPDTVDYTDSTPLITAAANGNAELTEQLLNYGADPAYTDSSGYTAYDYAMEYGYNDVAALLAND</sequence>
<dbReference type="InterPro" id="IPR001915">
    <property type="entry name" value="Peptidase_M48"/>
</dbReference>
<dbReference type="Proteomes" id="UP000441354">
    <property type="component" value="Unassembled WGS sequence"/>
</dbReference>
<evidence type="ECO:0000256" key="2">
    <source>
        <dbReference type="ARBA" id="ARBA00022475"/>
    </source>
</evidence>
<proteinExistence type="inferred from homology"/>
<dbReference type="AlphaFoldDB" id="A0A7V7RHV3"/>
<keyword evidence="3 12" id="KW-0645">Protease</keyword>
<dbReference type="PANTHER" id="PTHR43221">
    <property type="entry name" value="PROTEASE HTPX"/>
    <property type="match status" value="1"/>
</dbReference>
<evidence type="ECO:0000313" key="15">
    <source>
        <dbReference type="EMBL" id="KAB2329323.1"/>
    </source>
</evidence>
<keyword evidence="4 13" id="KW-0812">Transmembrane</keyword>
<feature type="domain" description="Peptidase M48" evidence="14">
    <location>
        <begin position="162"/>
        <end position="245"/>
    </location>
</feature>
<feature type="repeat" description="ANK" evidence="11">
    <location>
        <begin position="313"/>
        <end position="345"/>
    </location>
</feature>
<protein>
    <submittedName>
        <fullName evidence="15">M48 family metalloprotease</fullName>
    </submittedName>
</protein>
<dbReference type="PROSITE" id="PS50088">
    <property type="entry name" value="ANK_REPEAT"/>
    <property type="match status" value="3"/>
</dbReference>
<evidence type="ECO:0000256" key="12">
    <source>
        <dbReference type="RuleBase" id="RU003983"/>
    </source>
</evidence>
<dbReference type="GO" id="GO:0006508">
    <property type="term" value="P:proteolysis"/>
    <property type="evidence" value="ECO:0007669"/>
    <property type="project" value="UniProtKB-KW"/>
</dbReference>
<dbReference type="PROSITE" id="PS50297">
    <property type="entry name" value="ANK_REP_REGION"/>
    <property type="match status" value="3"/>
</dbReference>
<dbReference type="SMART" id="SM00248">
    <property type="entry name" value="ANK"/>
    <property type="match status" value="3"/>
</dbReference>
<evidence type="ECO:0000313" key="16">
    <source>
        <dbReference type="Proteomes" id="UP000441354"/>
    </source>
</evidence>
<dbReference type="CDD" id="cd07325">
    <property type="entry name" value="M48_Ste24p_like"/>
    <property type="match status" value="1"/>
</dbReference>
<dbReference type="Gene3D" id="3.30.2010.10">
    <property type="entry name" value="Metalloproteases ('zincins'), catalytic domain"/>
    <property type="match status" value="1"/>
</dbReference>
<feature type="transmembrane region" description="Helical" evidence="13">
    <location>
        <begin position="263"/>
        <end position="285"/>
    </location>
</feature>
<evidence type="ECO:0000256" key="4">
    <source>
        <dbReference type="ARBA" id="ARBA00022692"/>
    </source>
</evidence>
<dbReference type="PANTHER" id="PTHR43221:SF1">
    <property type="entry name" value="PROTEASE HTPX"/>
    <property type="match status" value="1"/>
</dbReference>
<evidence type="ECO:0000256" key="9">
    <source>
        <dbReference type="ARBA" id="ARBA00023049"/>
    </source>
</evidence>
<evidence type="ECO:0000256" key="5">
    <source>
        <dbReference type="ARBA" id="ARBA00022723"/>
    </source>
</evidence>
<keyword evidence="8 13" id="KW-1133">Transmembrane helix</keyword>
<dbReference type="GO" id="GO:0046872">
    <property type="term" value="F:metal ion binding"/>
    <property type="evidence" value="ECO:0007669"/>
    <property type="project" value="UniProtKB-KW"/>
</dbReference>
<feature type="transmembrane region" description="Helical" evidence="13">
    <location>
        <begin position="20"/>
        <end position="52"/>
    </location>
</feature>
<dbReference type="GO" id="GO:0005886">
    <property type="term" value="C:plasma membrane"/>
    <property type="evidence" value="ECO:0007669"/>
    <property type="project" value="UniProtKB-SubCell"/>
</dbReference>
<evidence type="ECO:0000256" key="8">
    <source>
        <dbReference type="ARBA" id="ARBA00022989"/>
    </source>
</evidence>
<dbReference type="OrthoDB" id="9810445at2"/>
<comment type="caution">
    <text evidence="15">The sequence shown here is derived from an EMBL/GenBank/DDBJ whole genome shotgun (WGS) entry which is preliminary data.</text>
</comment>
<dbReference type="Pfam" id="PF00023">
    <property type="entry name" value="Ank"/>
    <property type="match status" value="1"/>
</dbReference>
<evidence type="ECO:0000256" key="7">
    <source>
        <dbReference type="ARBA" id="ARBA00022833"/>
    </source>
</evidence>
<dbReference type="Pfam" id="PF01435">
    <property type="entry name" value="Peptidase_M48"/>
    <property type="match status" value="2"/>
</dbReference>
<dbReference type="SUPFAM" id="SSF48403">
    <property type="entry name" value="Ankyrin repeat"/>
    <property type="match status" value="1"/>
</dbReference>
<evidence type="ECO:0000256" key="13">
    <source>
        <dbReference type="SAM" id="Phobius"/>
    </source>
</evidence>
<reference evidence="15 16" key="1">
    <citation type="journal article" date="2014" name="Arch. Microbiol.">
        <title>Bacillus mesophilum sp. nov., strain IITR-54T, a novel 4-chlorobiphenyl dechlorinating bacterium.</title>
        <authorList>
            <person name="Manickam N."/>
            <person name="Singh N.K."/>
            <person name="Bajaj A."/>
            <person name="Kumar R.M."/>
            <person name="Kaur G."/>
            <person name="Kaur N."/>
            <person name="Bala M."/>
            <person name="Kumar A."/>
            <person name="Mayilraj S."/>
        </authorList>
    </citation>
    <scope>NUCLEOTIDE SEQUENCE [LARGE SCALE GENOMIC DNA]</scope>
    <source>
        <strain evidence="15 16">IITR-54</strain>
    </source>
</reference>
<keyword evidence="7 12" id="KW-0862">Zinc</keyword>
<keyword evidence="11" id="KW-0040">ANK repeat</keyword>
<dbReference type="GO" id="GO:0004222">
    <property type="term" value="F:metalloendopeptidase activity"/>
    <property type="evidence" value="ECO:0007669"/>
    <property type="project" value="InterPro"/>
</dbReference>
<dbReference type="Gene3D" id="1.25.40.20">
    <property type="entry name" value="Ankyrin repeat-containing domain"/>
    <property type="match status" value="1"/>
</dbReference>
<keyword evidence="5" id="KW-0479">Metal-binding</keyword>
<dbReference type="InterPro" id="IPR002110">
    <property type="entry name" value="Ankyrin_rpt"/>
</dbReference>
<evidence type="ECO:0000256" key="1">
    <source>
        <dbReference type="ARBA" id="ARBA00004651"/>
    </source>
</evidence>